<gene>
    <name evidence="1" type="ORF">SAMN05444412_111153</name>
</gene>
<accession>A0A1H3SH22</accession>
<evidence type="ECO:0000313" key="2">
    <source>
        <dbReference type="Proteomes" id="UP000199663"/>
    </source>
</evidence>
<sequence length="83" mass="9704">MVKKDSISILETAILEMGRLKGEKSFSPSEVIQWIFPQSWEHFIPEVMDEMMRLLEEGRVSLSQEEGSVPKYFLPQTLFRIKT</sequence>
<dbReference type="EMBL" id="FNQC01000011">
    <property type="protein sequence ID" value="SDZ37037.1"/>
    <property type="molecule type" value="Genomic_DNA"/>
</dbReference>
<dbReference type="RefSeq" id="WP_019598868.1">
    <property type="nucleotide sequence ID" value="NZ_FNQC01000011.1"/>
</dbReference>
<keyword evidence="2" id="KW-1185">Reference proteome</keyword>
<organism evidence="1 2">
    <name type="scientific">Rhodonellum ikkaensis</name>
    <dbReference type="NCBI Taxonomy" id="336829"/>
    <lineage>
        <taxon>Bacteria</taxon>
        <taxon>Pseudomonadati</taxon>
        <taxon>Bacteroidota</taxon>
        <taxon>Cytophagia</taxon>
        <taxon>Cytophagales</taxon>
        <taxon>Cytophagaceae</taxon>
        <taxon>Rhodonellum</taxon>
    </lineage>
</organism>
<comment type="caution">
    <text evidence="1">The sequence shown here is derived from an EMBL/GenBank/DDBJ whole genome shotgun (WGS) entry which is preliminary data.</text>
</comment>
<reference evidence="1 2" key="1">
    <citation type="submission" date="2016-10" db="EMBL/GenBank/DDBJ databases">
        <authorList>
            <person name="Varghese N."/>
            <person name="Submissions S."/>
        </authorList>
    </citation>
    <scope>NUCLEOTIDE SEQUENCE [LARGE SCALE GENOMIC DNA]</scope>
    <source>
        <strain evidence="1 2">DSM 17997</strain>
    </source>
</reference>
<dbReference type="InterPro" id="IPR036390">
    <property type="entry name" value="WH_DNA-bd_sf"/>
</dbReference>
<name>A0A1H3SH22_9BACT</name>
<dbReference type="SUPFAM" id="SSF46785">
    <property type="entry name" value="Winged helix' DNA-binding domain"/>
    <property type="match status" value="1"/>
</dbReference>
<evidence type="ECO:0000313" key="1">
    <source>
        <dbReference type="EMBL" id="SDZ37037.1"/>
    </source>
</evidence>
<dbReference type="Gene3D" id="1.10.10.10">
    <property type="entry name" value="Winged helix-like DNA-binding domain superfamily/Winged helix DNA-binding domain"/>
    <property type="match status" value="1"/>
</dbReference>
<dbReference type="Pfam" id="PF11625">
    <property type="entry name" value="DUF3253"/>
    <property type="match status" value="1"/>
</dbReference>
<proteinExistence type="predicted"/>
<dbReference type="Proteomes" id="UP000199663">
    <property type="component" value="Unassembled WGS sequence"/>
</dbReference>
<dbReference type="InterPro" id="IPR036388">
    <property type="entry name" value="WH-like_DNA-bd_sf"/>
</dbReference>
<dbReference type="InterPro" id="IPR021660">
    <property type="entry name" value="DUF3253"/>
</dbReference>
<protein>
    <submittedName>
        <fullName evidence="1">Uncharacterized protein</fullName>
    </submittedName>
</protein>